<sequence>MPTPHYGQPRYRAIAEELRERIESGVIPPGALLPAESALTAEFDAARGTVRQAIAALREAGLVATEHGRGTYATPRRHVCGLDEGSETETQQRQVAADAELAALFAVEVGAALVEQQSLTRANGAVGTVVRTYRLLQTER</sequence>
<dbReference type="PRINTS" id="PR00035">
    <property type="entry name" value="HTHGNTR"/>
</dbReference>
<evidence type="ECO:0000259" key="4">
    <source>
        <dbReference type="PROSITE" id="PS50949"/>
    </source>
</evidence>
<keyword evidence="2 5" id="KW-0238">DNA-binding</keyword>
<dbReference type="InterPro" id="IPR000524">
    <property type="entry name" value="Tscrpt_reg_HTH_GntR"/>
</dbReference>
<comment type="caution">
    <text evidence="5">The sequence shown here is derived from an EMBL/GenBank/DDBJ whole genome shotgun (WGS) entry which is preliminary data.</text>
</comment>
<accession>A0ABS0JX36</accession>
<dbReference type="InterPro" id="IPR028978">
    <property type="entry name" value="Chorismate_lyase_/UTRA_dom_sf"/>
</dbReference>
<dbReference type="Proteomes" id="UP000631791">
    <property type="component" value="Unassembled WGS sequence"/>
</dbReference>
<name>A0ABS0JX36_9ACTN</name>
<protein>
    <submittedName>
        <fullName evidence="5">DNA-binding GntR family transcriptional regulator</fullName>
    </submittedName>
</protein>
<dbReference type="SUPFAM" id="SSF64288">
    <property type="entry name" value="Chorismate lyase-like"/>
    <property type="match status" value="1"/>
</dbReference>
<evidence type="ECO:0000256" key="3">
    <source>
        <dbReference type="ARBA" id="ARBA00023163"/>
    </source>
</evidence>
<reference evidence="5 6" key="1">
    <citation type="submission" date="2020-11" db="EMBL/GenBank/DDBJ databases">
        <title>Sequencing the genomes of 1000 actinobacteria strains.</title>
        <authorList>
            <person name="Klenk H.-P."/>
        </authorList>
    </citation>
    <scope>NUCLEOTIDE SEQUENCE [LARGE SCALE GENOMIC DNA]</scope>
    <source>
        <strain evidence="5 6">DSM 101695</strain>
    </source>
</reference>
<dbReference type="PROSITE" id="PS50949">
    <property type="entry name" value="HTH_GNTR"/>
    <property type="match status" value="1"/>
</dbReference>
<evidence type="ECO:0000256" key="2">
    <source>
        <dbReference type="ARBA" id="ARBA00023125"/>
    </source>
</evidence>
<dbReference type="InterPro" id="IPR036388">
    <property type="entry name" value="WH-like_DNA-bd_sf"/>
</dbReference>
<dbReference type="GO" id="GO:0003677">
    <property type="term" value="F:DNA binding"/>
    <property type="evidence" value="ECO:0007669"/>
    <property type="project" value="UniProtKB-KW"/>
</dbReference>
<dbReference type="EMBL" id="JADOTY010000001">
    <property type="protein sequence ID" value="MBG6100756.1"/>
    <property type="molecule type" value="Genomic_DNA"/>
</dbReference>
<dbReference type="PANTHER" id="PTHR44846">
    <property type="entry name" value="MANNOSYL-D-GLYCERATE TRANSPORT/METABOLISM SYSTEM REPRESSOR MNGR-RELATED"/>
    <property type="match status" value="1"/>
</dbReference>
<dbReference type="SUPFAM" id="SSF46785">
    <property type="entry name" value="Winged helix' DNA-binding domain"/>
    <property type="match status" value="1"/>
</dbReference>
<dbReference type="InterPro" id="IPR050679">
    <property type="entry name" value="Bact_HTH_transcr_reg"/>
</dbReference>
<dbReference type="Gene3D" id="1.10.10.10">
    <property type="entry name" value="Winged helix-like DNA-binding domain superfamily/Winged helix DNA-binding domain"/>
    <property type="match status" value="1"/>
</dbReference>
<feature type="domain" description="HTH gntR-type" evidence="4">
    <location>
        <begin position="8"/>
        <end position="76"/>
    </location>
</feature>
<dbReference type="InterPro" id="IPR036390">
    <property type="entry name" value="WH_DNA-bd_sf"/>
</dbReference>
<keyword evidence="1" id="KW-0805">Transcription regulation</keyword>
<dbReference type="SMART" id="SM00345">
    <property type="entry name" value="HTH_GNTR"/>
    <property type="match status" value="1"/>
</dbReference>
<dbReference type="PANTHER" id="PTHR44846:SF1">
    <property type="entry name" value="MANNOSYL-D-GLYCERATE TRANSPORT_METABOLISM SYSTEM REPRESSOR MNGR-RELATED"/>
    <property type="match status" value="1"/>
</dbReference>
<keyword evidence="6" id="KW-1185">Reference proteome</keyword>
<proteinExistence type="predicted"/>
<evidence type="ECO:0000313" key="5">
    <source>
        <dbReference type="EMBL" id="MBG6100756.1"/>
    </source>
</evidence>
<evidence type="ECO:0000313" key="6">
    <source>
        <dbReference type="Proteomes" id="UP000631791"/>
    </source>
</evidence>
<organism evidence="5 6">
    <name type="scientific">Micromonospora vinacea</name>
    <dbReference type="NCBI Taxonomy" id="709878"/>
    <lineage>
        <taxon>Bacteria</taxon>
        <taxon>Bacillati</taxon>
        <taxon>Actinomycetota</taxon>
        <taxon>Actinomycetes</taxon>
        <taxon>Micromonosporales</taxon>
        <taxon>Micromonosporaceae</taxon>
        <taxon>Micromonospora</taxon>
    </lineage>
</organism>
<keyword evidence="3" id="KW-0804">Transcription</keyword>
<dbReference type="RefSeq" id="WP_196919835.1">
    <property type="nucleotide sequence ID" value="NZ_JADOTY010000001.1"/>
</dbReference>
<gene>
    <name evidence="5" type="ORF">IW249_001170</name>
</gene>
<dbReference type="CDD" id="cd07377">
    <property type="entry name" value="WHTH_GntR"/>
    <property type="match status" value="1"/>
</dbReference>
<dbReference type="Pfam" id="PF00392">
    <property type="entry name" value="GntR"/>
    <property type="match status" value="1"/>
</dbReference>
<evidence type="ECO:0000256" key="1">
    <source>
        <dbReference type="ARBA" id="ARBA00023015"/>
    </source>
</evidence>